<sequence>FYVQFSVGIPSSMSKFNIKIGKCDGAVVIGDRANLTIGATQVHSPCQETGDDINYKAKSGYVLVINNYIFPTRPDGERHWSEEDVKGLKSLFDDFNFTTKIHDNLEQSEIKRLLQDTSEKDFGRYDCFVCVILSHGSKDGIYGTDNKLINIEAITSCFRRNECPSLEGKPKIFLIQACRGSEQDRLTIESDSEPIPRASSSLPADADFLICFASAPNHQSYRQPEIGSWFISAIVDVFKKYAEREHLMDMMLRVNNRVANFLGKMGQTSLKQIPCQVCMLRRKVFFNPTHNTPLLLAIMPPCKLHHMKSRYFGLYAPFLTGKPSSMSKFKVNVEQCKGAVVVGDHAKLTIGPTGKISEAHAPFQESGDDIDLKVKSGYVLVIHNYSFPKREEAVRHGSEEDVKNLCSLFDDFNFKTRIVNNLTQSQMVEILSETAEKDFSRYDCFLCVILSHGLKDGILGIDDEKIKIEAITSNFRRDACPSLEGKPKIFLIQACRGNRQDRVSIESDSEPVPCASSSLPADADFLICFASAPGHQSYRQPELGSWFISTVVAIFKEYAEREHLMDMMLRVNNHVANYFSKTGLKQIPCQVCMLRRK</sequence>
<dbReference type="EMBL" id="RCHS01004262">
    <property type="protein sequence ID" value="RMX36686.1"/>
    <property type="molecule type" value="Genomic_DNA"/>
</dbReference>
<dbReference type="InterPro" id="IPR029030">
    <property type="entry name" value="Caspase-like_dom_sf"/>
</dbReference>
<dbReference type="InterPro" id="IPR015917">
    <property type="entry name" value="Pept_C14A"/>
</dbReference>
<reference evidence="5 6" key="1">
    <citation type="journal article" date="2018" name="Sci. Rep.">
        <title>Comparative analysis of the Pocillopora damicornis genome highlights role of immune system in coral evolution.</title>
        <authorList>
            <person name="Cunning R."/>
            <person name="Bay R.A."/>
            <person name="Gillette P."/>
            <person name="Baker A.C."/>
            <person name="Traylor-Knowles N."/>
        </authorList>
    </citation>
    <scope>NUCLEOTIDE SEQUENCE [LARGE SCALE GENOMIC DNA]</scope>
    <source>
        <strain evidence="5">RSMAS</strain>
        <tissue evidence="5">Whole animal</tissue>
    </source>
</reference>
<evidence type="ECO:0000259" key="3">
    <source>
        <dbReference type="PROSITE" id="PS50207"/>
    </source>
</evidence>
<dbReference type="SMART" id="SM00115">
    <property type="entry name" value="CASc"/>
    <property type="match status" value="2"/>
</dbReference>
<dbReference type="PRINTS" id="PR00376">
    <property type="entry name" value="IL1BCENZYME"/>
</dbReference>
<feature type="domain" description="Caspase family p20" evidence="4">
    <location>
        <begin position="58"/>
        <end position="182"/>
    </location>
</feature>
<dbReference type="GO" id="GO:0006508">
    <property type="term" value="P:proteolysis"/>
    <property type="evidence" value="ECO:0007669"/>
    <property type="project" value="InterPro"/>
</dbReference>
<gene>
    <name evidence="5" type="ORF">pdam_00023825</name>
</gene>
<dbReference type="PANTHER" id="PTHR10454">
    <property type="entry name" value="CASPASE"/>
    <property type="match status" value="1"/>
</dbReference>
<dbReference type="InterPro" id="IPR011600">
    <property type="entry name" value="Pept_C14_caspase"/>
</dbReference>
<feature type="non-terminal residue" evidence="5">
    <location>
        <position position="1"/>
    </location>
</feature>
<dbReference type="GO" id="GO:0004197">
    <property type="term" value="F:cysteine-type endopeptidase activity"/>
    <property type="evidence" value="ECO:0007669"/>
    <property type="project" value="InterPro"/>
</dbReference>
<dbReference type="PROSITE" id="PS50208">
    <property type="entry name" value="CASPASE_P20"/>
    <property type="match status" value="2"/>
</dbReference>
<dbReference type="PROSITE" id="PS50207">
    <property type="entry name" value="CASPASE_P10"/>
    <property type="match status" value="2"/>
</dbReference>
<dbReference type="CDD" id="cd00032">
    <property type="entry name" value="CASc"/>
    <property type="match status" value="2"/>
</dbReference>
<accession>A0A3M6T5H6</accession>
<evidence type="ECO:0008006" key="7">
    <source>
        <dbReference type="Google" id="ProtNLM"/>
    </source>
</evidence>
<evidence type="ECO:0000256" key="1">
    <source>
        <dbReference type="ARBA" id="ARBA00010134"/>
    </source>
</evidence>
<dbReference type="PANTHER" id="PTHR10454:SF210">
    <property type="entry name" value="CASPASE-2"/>
    <property type="match status" value="1"/>
</dbReference>
<dbReference type="FunFam" id="3.40.50.1460:FF:000024">
    <property type="entry name" value="Caspase 21"/>
    <property type="match status" value="2"/>
</dbReference>
<dbReference type="InterPro" id="IPR002138">
    <property type="entry name" value="Pept_C14_p10"/>
</dbReference>
<evidence type="ECO:0000313" key="5">
    <source>
        <dbReference type="EMBL" id="RMX36686.1"/>
    </source>
</evidence>
<dbReference type="InterPro" id="IPR001309">
    <property type="entry name" value="Pept_C14_p20"/>
</dbReference>
<dbReference type="InterPro" id="IPR033139">
    <property type="entry name" value="Caspase_cys_AS"/>
</dbReference>
<comment type="caution">
    <text evidence="5">The sequence shown here is derived from an EMBL/GenBank/DDBJ whole genome shotgun (WGS) entry which is preliminary data.</text>
</comment>
<evidence type="ECO:0000256" key="2">
    <source>
        <dbReference type="RuleBase" id="RU003971"/>
    </source>
</evidence>
<evidence type="ECO:0000313" key="6">
    <source>
        <dbReference type="Proteomes" id="UP000275408"/>
    </source>
</evidence>
<evidence type="ECO:0000259" key="4">
    <source>
        <dbReference type="PROSITE" id="PS50208"/>
    </source>
</evidence>
<dbReference type="Proteomes" id="UP000275408">
    <property type="component" value="Unassembled WGS sequence"/>
</dbReference>
<feature type="domain" description="Caspase family p10" evidence="3">
    <location>
        <begin position="515"/>
        <end position="597"/>
    </location>
</feature>
<keyword evidence="6" id="KW-1185">Reference proteome</keyword>
<feature type="domain" description="Caspase family p20" evidence="4">
    <location>
        <begin position="375"/>
        <end position="499"/>
    </location>
</feature>
<dbReference type="InterPro" id="IPR002398">
    <property type="entry name" value="Pept_C14"/>
</dbReference>
<dbReference type="Gene3D" id="3.40.50.1460">
    <property type="match status" value="2"/>
</dbReference>
<dbReference type="SUPFAM" id="SSF52129">
    <property type="entry name" value="Caspase-like"/>
    <property type="match status" value="2"/>
</dbReference>
<proteinExistence type="inferred from homology"/>
<name>A0A3M6T5H6_POCDA</name>
<feature type="domain" description="Caspase family p10" evidence="3">
    <location>
        <begin position="198"/>
        <end position="288"/>
    </location>
</feature>
<dbReference type="AlphaFoldDB" id="A0A3M6T5H6"/>
<comment type="similarity">
    <text evidence="1 2">Belongs to the peptidase C14A family.</text>
</comment>
<organism evidence="5 6">
    <name type="scientific">Pocillopora damicornis</name>
    <name type="common">Cauliflower coral</name>
    <name type="synonym">Millepora damicornis</name>
    <dbReference type="NCBI Taxonomy" id="46731"/>
    <lineage>
        <taxon>Eukaryota</taxon>
        <taxon>Metazoa</taxon>
        <taxon>Cnidaria</taxon>
        <taxon>Anthozoa</taxon>
        <taxon>Hexacorallia</taxon>
        <taxon>Scleractinia</taxon>
        <taxon>Astrocoeniina</taxon>
        <taxon>Pocilloporidae</taxon>
        <taxon>Pocillopora</taxon>
    </lineage>
</organism>
<feature type="non-terminal residue" evidence="5">
    <location>
        <position position="597"/>
    </location>
</feature>
<dbReference type="STRING" id="46731.A0A3M6T5H6"/>
<dbReference type="OrthoDB" id="6022486at2759"/>
<protein>
    <recommendedName>
        <fullName evidence="7">Caspase family p20 domain-containing protein</fullName>
    </recommendedName>
</protein>
<dbReference type="Pfam" id="PF00656">
    <property type="entry name" value="Peptidase_C14"/>
    <property type="match status" value="2"/>
</dbReference>
<dbReference type="PROSITE" id="PS01122">
    <property type="entry name" value="CASPASE_CYS"/>
    <property type="match status" value="2"/>
</dbReference>